<organism evidence="1 2">
    <name type="scientific">Rhinolophus ferrumequinum</name>
    <name type="common">Greater horseshoe bat</name>
    <dbReference type="NCBI Taxonomy" id="59479"/>
    <lineage>
        <taxon>Eukaryota</taxon>
        <taxon>Metazoa</taxon>
        <taxon>Chordata</taxon>
        <taxon>Craniata</taxon>
        <taxon>Vertebrata</taxon>
        <taxon>Euteleostomi</taxon>
        <taxon>Mammalia</taxon>
        <taxon>Eutheria</taxon>
        <taxon>Laurasiatheria</taxon>
        <taxon>Chiroptera</taxon>
        <taxon>Yinpterochiroptera</taxon>
        <taxon>Rhinolophoidea</taxon>
        <taxon>Rhinolophidae</taxon>
        <taxon>Rhinolophinae</taxon>
        <taxon>Rhinolophus</taxon>
    </lineage>
</organism>
<evidence type="ECO:0000313" key="1">
    <source>
        <dbReference type="EMBL" id="KAF6298851.1"/>
    </source>
</evidence>
<gene>
    <name evidence="1" type="ORF">mRhiFer1_008906</name>
</gene>
<name>A0A7J7TDQ9_RHIFE</name>
<reference evidence="1 2" key="1">
    <citation type="journal article" date="2020" name="Nature">
        <title>Six reference-quality genomes reveal evolution of bat adaptations.</title>
        <authorList>
            <person name="Jebb D."/>
            <person name="Huang Z."/>
            <person name="Pippel M."/>
            <person name="Hughes G.M."/>
            <person name="Lavrichenko K."/>
            <person name="Devanna P."/>
            <person name="Winkler S."/>
            <person name="Jermiin L.S."/>
            <person name="Skirmuntt E.C."/>
            <person name="Katzourakis A."/>
            <person name="Burkitt-Gray L."/>
            <person name="Ray D.A."/>
            <person name="Sullivan K.A.M."/>
            <person name="Roscito J.G."/>
            <person name="Kirilenko B.M."/>
            <person name="Davalos L.M."/>
            <person name="Corthals A.P."/>
            <person name="Power M.L."/>
            <person name="Jones G."/>
            <person name="Ransome R.D."/>
            <person name="Dechmann D.K.N."/>
            <person name="Locatelli A.G."/>
            <person name="Puechmaille S.J."/>
            <person name="Fedrigo O."/>
            <person name="Jarvis E.D."/>
            <person name="Hiller M."/>
            <person name="Vernes S.C."/>
            <person name="Myers E.W."/>
            <person name="Teeling E.C."/>
        </authorList>
    </citation>
    <scope>NUCLEOTIDE SEQUENCE [LARGE SCALE GENOMIC DNA]</scope>
    <source>
        <strain evidence="1">MRhiFer1</strain>
        <tissue evidence="1">Lung</tissue>
    </source>
</reference>
<protein>
    <submittedName>
        <fullName evidence="1">Uncharacterized protein</fullName>
    </submittedName>
</protein>
<comment type="caution">
    <text evidence="1">The sequence shown here is derived from an EMBL/GenBank/DDBJ whole genome shotgun (WGS) entry which is preliminary data.</text>
</comment>
<evidence type="ECO:0000313" key="2">
    <source>
        <dbReference type="Proteomes" id="UP000585614"/>
    </source>
</evidence>
<accession>A0A7J7TDQ9</accession>
<dbReference type="EMBL" id="JACAGC010000020">
    <property type="protein sequence ID" value="KAF6298851.1"/>
    <property type="molecule type" value="Genomic_DNA"/>
</dbReference>
<dbReference type="AlphaFoldDB" id="A0A7J7TDQ9"/>
<sequence length="146" mass="15698">MTSAPTRPLSSVNSWERPGWAWNASCKGAYAWLGEGACWSQDSVCWPSKEPECPSHGQAGTGMTRFLDTKEVMTTSCCCPNSWLPKGRDRGCQAKKACCSCPHPGADPSRCLDLAWAASHPHGSSCPICGGLQCRRVWPDPLSTAP</sequence>
<dbReference type="Proteomes" id="UP000585614">
    <property type="component" value="Unassembled WGS sequence"/>
</dbReference>
<proteinExistence type="predicted"/>